<keyword evidence="2" id="KW-1185">Reference proteome</keyword>
<evidence type="ECO:0008006" key="3">
    <source>
        <dbReference type="Google" id="ProtNLM"/>
    </source>
</evidence>
<dbReference type="Proteomes" id="UP000216188">
    <property type="component" value="Unassembled WGS sequence"/>
</dbReference>
<dbReference type="AlphaFoldDB" id="A0A1A9FVV5"/>
<evidence type="ECO:0000313" key="1">
    <source>
        <dbReference type="EMBL" id="OYR23533.1"/>
    </source>
</evidence>
<protein>
    <recommendedName>
        <fullName evidence="3">TonB C-terminal domain-containing protein</fullName>
    </recommendedName>
</protein>
<comment type="caution">
    <text evidence="1">The sequence shown here is derived from an EMBL/GenBank/DDBJ whole genome shotgun (WGS) entry which is preliminary data.</text>
</comment>
<sequence length="115" mass="12567">MMIVGIVTFPALAATDSEVVTDLASKCLSLPPDTSYNRASATFEVSYDASGKLTRIITVEFQPVRQAGEAFAIAAQDAILQCASQTRVQSRTIRVVLRYFEQNSNGPLIMKKPLR</sequence>
<dbReference type="EMBL" id="NNRM01000039">
    <property type="protein sequence ID" value="OYR23533.1"/>
    <property type="molecule type" value="Genomic_DNA"/>
</dbReference>
<evidence type="ECO:0000313" key="2">
    <source>
        <dbReference type="Proteomes" id="UP000216188"/>
    </source>
</evidence>
<name>A0A1A9FVV5_9HYPH</name>
<reference evidence="1 2" key="1">
    <citation type="submission" date="2017-07" db="EMBL/GenBank/DDBJ databases">
        <title>Phylogenetic study on the rhizospheric bacterium Ochrobactrum sp. A44.</title>
        <authorList>
            <person name="Krzyzanowska D.M."/>
            <person name="Ossowicki A."/>
            <person name="Rajewska M."/>
            <person name="Maciag T."/>
            <person name="Kaczynski Z."/>
            <person name="Czerwicka M."/>
            <person name="Jafra S."/>
        </authorList>
    </citation>
    <scope>NUCLEOTIDE SEQUENCE [LARGE SCALE GENOMIC DNA]</scope>
    <source>
        <strain evidence="1 2">CCUG 30717</strain>
    </source>
</reference>
<dbReference type="KEGG" id="ops:A8A54_22475"/>
<dbReference type="STRING" id="419475.A8A54_22475"/>
<dbReference type="RefSeq" id="WP_007881229.1">
    <property type="nucleotide sequence ID" value="NZ_CAXURC020000003.1"/>
</dbReference>
<accession>A0A1A9FVV5</accession>
<proteinExistence type="predicted"/>
<dbReference type="GeneID" id="93112372"/>
<gene>
    <name evidence="1" type="ORF">CEV34_3537</name>
</gene>
<organism evidence="1 2">
    <name type="scientific">Brucella pseudogrignonensis</name>
    <dbReference type="NCBI Taxonomy" id="419475"/>
    <lineage>
        <taxon>Bacteria</taxon>
        <taxon>Pseudomonadati</taxon>
        <taxon>Pseudomonadota</taxon>
        <taxon>Alphaproteobacteria</taxon>
        <taxon>Hyphomicrobiales</taxon>
        <taxon>Brucellaceae</taxon>
        <taxon>Brucella/Ochrobactrum group</taxon>
        <taxon>Brucella</taxon>
    </lineage>
</organism>